<dbReference type="Pfam" id="PF00440">
    <property type="entry name" value="TetR_N"/>
    <property type="match status" value="1"/>
</dbReference>
<reference evidence="4" key="1">
    <citation type="submission" date="2022-05" db="EMBL/GenBank/DDBJ databases">
        <title>Complete genome sequence of toluene-degrading Gulosibacter sediminis strain ACHW.36C.</title>
        <authorList>
            <person name="Wai A.C."/>
            <person name="Lai G.K."/>
            <person name="Griffin S.D."/>
            <person name="Leung F.C."/>
        </authorList>
    </citation>
    <scope>NUCLEOTIDE SEQUENCE [LARGE SCALE GENOMIC DNA]</scope>
    <source>
        <strain evidence="4">ACHW.36C</strain>
    </source>
</reference>
<dbReference type="Gene3D" id="1.10.10.60">
    <property type="entry name" value="Homeodomain-like"/>
    <property type="match status" value="1"/>
</dbReference>
<evidence type="ECO:0000313" key="4">
    <source>
        <dbReference type="EMBL" id="UQN15599.1"/>
    </source>
</evidence>
<dbReference type="PROSITE" id="PS50977">
    <property type="entry name" value="HTH_TETR_2"/>
    <property type="match status" value="1"/>
</dbReference>
<gene>
    <name evidence="4" type="ORF">M3M28_03835</name>
</gene>
<dbReference type="EMBL" id="CP097160">
    <property type="protein sequence ID" value="UQN15599.1"/>
    <property type="molecule type" value="Genomic_DNA"/>
</dbReference>
<dbReference type="SUPFAM" id="SSF46689">
    <property type="entry name" value="Homeodomain-like"/>
    <property type="match status" value="1"/>
</dbReference>
<dbReference type="Gene3D" id="1.10.357.10">
    <property type="entry name" value="Tetracycline Repressor, domain 2"/>
    <property type="match status" value="1"/>
</dbReference>
<protein>
    <submittedName>
        <fullName evidence="4">TetR/AcrR family transcriptional regulator</fullName>
    </submittedName>
</protein>
<sequence>MIESATDAREQRKRETSRALTCHARQLTSELGFSGFTIEELCSSVGVSRRTFFNYFECKENAVLGYGFATADPREHAIGEDFVAARGDLIDDFVEMIISRWEIVNPVEDTEAMFAAIEDEPRLIKAAFRELHKNELRDVELITRRLGDSPETQLRAEVIVHGIGALIRLALDQLIHHHSTDSPRELLLQRVRIARAEFTTSQKAS</sequence>
<evidence type="ECO:0000259" key="3">
    <source>
        <dbReference type="PROSITE" id="PS50977"/>
    </source>
</evidence>
<dbReference type="InterPro" id="IPR001647">
    <property type="entry name" value="HTH_TetR"/>
</dbReference>
<evidence type="ECO:0000256" key="1">
    <source>
        <dbReference type="ARBA" id="ARBA00023125"/>
    </source>
</evidence>
<organism evidence="4">
    <name type="scientific">Gulosibacter sediminis</name>
    <dbReference type="NCBI Taxonomy" id="1729695"/>
    <lineage>
        <taxon>Bacteria</taxon>
        <taxon>Bacillati</taxon>
        <taxon>Actinomycetota</taxon>
        <taxon>Actinomycetes</taxon>
        <taxon>Micrococcales</taxon>
        <taxon>Microbacteriaceae</taxon>
        <taxon>Gulosibacter</taxon>
    </lineage>
</organism>
<dbReference type="InterPro" id="IPR009057">
    <property type="entry name" value="Homeodomain-like_sf"/>
</dbReference>
<accession>A0ABY4N0N7</accession>
<feature type="domain" description="HTH tetR-type" evidence="3">
    <location>
        <begin position="14"/>
        <end position="74"/>
    </location>
</feature>
<feature type="DNA-binding region" description="H-T-H motif" evidence="2">
    <location>
        <begin position="37"/>
        <end position="56"/>
    </location>
</feature>
<evidence type="ECO:0000256" key="2">
    <source>
        <dbReference type="PROSITE-ProRule" id="PRU00335"/>
    </source>
</evidence>
<keyword evidence="1 2" id="KW-0238">DNA-binding</keyword>
<name>A0ABY4N0N7_9MICO</name>
<proteinExistence type="predicted"/>